<evidence type="ECO:0000259" key="5">
    <source>
        <dbReference type="SMART" id="SM00646"/>
    </source>
</evidence>
<evidence type="ECO:0000256" key="4">
    <source>
        <dbReference type="SAM" id="SignalP"/>
    </source>
</evidence>
<proteinExistence type="predicted"/>
<feature type="chain" id="PRO_5023093641" description="N-acetylmuramoyl-L-alanine amidase" evidence="4">
    <location>
        <begin position="20"/>
        <end position="394"/>
    </location>
</feature>
<dbReference type="Proteomes" id="UP000324996">
    <property type="component" value="Unassembled WGS sequence"/>
</dbReference>
<dbReference type="RefSeq" id="WP_052370945.1">
    <property type="nucleotide sequence ID" value="NZ_BKCN01000004.1"/>
</dbReference>
<comment type="catalytic activity">
    <reaction evidence="1">
        <text>Hydrolyzes the link between N-acetylmuramoyl residues and L-amino acid residues in certain cell-wall glycopeptides.</text>
        <dbReference type="EC" id="3.5.1.28"/>
    </reaction>
</comment>
<dbReference type="PANTHER" id="PTHR30404:SF0">
    <property type="entry name" value="N-ACETYLMURAMOYL-L-ALANINE AMIDASE AMIC"/>
    <property type="match status" value="1"/>
</dbReference>
<dbReference type="CDD" id="cd02696">
    <property type="entry name" value="MurNAc-LAA"/>
    <property type="match status" value="1"/>
</dbReference>
<dbReference type="Gene3D" id="3.40.630.40">
    <property type="entry name" value="Zn-dependent exopeptidases"/>
    <property type="match status" value="1"/>
</dbReference>
<dbReference type="InterPro" id="IPR002508">
    <property type="entry name" value="MurNAc-LAA_cat"/>
</dbReference>
<evidence type="ECO:0000256" key="3">
    <source>
        <dbReference type="ARBA" id="ARBA00022801"/>
    </source>
</evidence>
<dbReference type="PANTHER" id="PTHR30404">
    <property type="entry name" value="N-ACETYLMURAMOYL-L-ALANINE AMIDASE"/>
    <property type="match status" value="1"/>
</dbReference>
<dbReference type="Pfam" id="PF11741">
    <property type="entry name" value="AMIN"/>
    <property type="match status" value="1"/>
</dbReference>
<keyword evidence="7" id="KW-1185">Reference proteome</keyword>
<dbReference type="EC" id="3.5.1.28" evidence="2"/>
<dbReference type="GO" id="GO:0009253">
    <property type="term" value="P:peptidoglycan catabolic process"/>
    <property type="evidence" value="ECO:0007669"/>
    <property type="project" value="InterPro"/>
</dbReference>
<dbReference type="GO" id="GO:0008745">
    <property type="term" value="F:N-acetylmuramoyl-L-alanine amidase activity"/>
    <property type="evidence" value="ECO:0007669"/>
    <property type="project" value="UniProtKB-EC"/>
</dbReference>
<protein>
    <recommendedName>
        <fullName evidence="2">N-acetylmuramoyl-L-alanine amidase</fullName>
        <ecNumber evidence="2">3.5.1.28</ecNumber>
    </recommendedName>
</protein>
<keyword evidence="3" id="KW-0378">Hydrolase</keyword>
<dbReference type="Gene3D" id="2.60.40.3500">
    <property type="match status" value="1"/>
</dbReference>
<dbReference type="SUPFAM" id="SSF53187">
    <property type="entry name" value="Zn-dependent exopeptidases"/>
    <property type="match status" value="1"/>
</dbReference>
<keyword evidence="4" id="KW-0732">Signal</keyword>
<evidence type="ECO:0000256" key="2">
    <source>
        <dbReference type="ARBA" id="ARBA00011901"/>
    </source>
</evidence>
<dbReference type="InterPro" id="IPR021731">
    <property type="entry name" value="AMIN_dom"/>
</dbReference>
<name>A0A5A7N7U0_9PROT</name>
<gene>
    <name evidence="6" type="ORF">JCM17846_11320</name>
</gene>
<evidence type="ECO:0000313" key="6">
    <source>
        <dbReference type="EMBL" id="GER03450.1"/>
    </source>
</evidence>
<feature type="signal peptide" evidence="4">
    <location>
        <begin position="1"/>
        <end position="19"/>
    </location>
</feature>
<sequence>MRFFLALIMAMIWASIAMAAPAVNGLRLGENGDRTRFVIDIDEAVSAEVFTLSDPYRLVIDLPAVDFQLDSQGVGDGRGLVRRYRFGLFDEKTSRLVLDLEGPVAVDRVFTLPPQGQNLYRLVFDLKKTSRSEFAKAVRQPHRVVESTASQSNLAPVPSVRAARNQRLIVIDAGHGGNDPGAPGAAGKPEKAITLAAAIETARVINASGRYRAVLTRDRDIYLHLRQRINVARKVNADLFISLHADSLNNRSVRGATVYTLSETASDREAAQLAARENKADVLAGMNLAEEAPEVANILIDLAQRESMNYSARFANYLIPELKNRVQLRRNSHRFAGFVVLKAPDVPSVLVEMGYMSNREDAQFLGSRAGQTQIANALLAGIDSYFAALDREQF</sequence>
<dbReference type="Pfam" id="PF01520">
    <property type="entry name" value="Amidase_3"/>
    <property type="match status" value="1"/>
</dbReference>
<dbReference type="SMART" id="SM00646">
    <property type="entry name" value="Ami_3"/>
    <property type="match status" value="1"/>
</dbReference>
<evidence type="ECO:0000256" key="1">
    <source>
        <dbReference type="ARBA" id="ARBA00001561"/>
    </source>
</evidence>
<dbReference type="InterPro" id="IPR050695">
    <property type="entry name" value="N-acetylmuramoyl_amidase_3"/>
</dbReference>
<feature type="domain" description="MurNAc-LAA" evidence="5">
    <location>
        <begin position="229"/>
        <end position="383"/>
    </location>
</feature>
<dbReference type="GO" id="GO:0030288">
    <property type="term" value="C:outer membrane-bounded periplasmic space"/>
    <property type="evidence" value="ECO:0007669"/>
    <property type="project" value="TreeGrafter"/>
</dbReference>
<evidence type="ECO:0000313" key="7">
    <source>
        <dbReference type="Proteomes" id="UP000324996"/>
    </source>
</evidence>
<dbReference type="AlphaFoldDB" id="A0A5A7N7U0"/>
<reference evidence="6 7" key="1">
    <citation type="submission" date="2019-09" db="EMBL/GenBank/DDBJ databases">
        <title>NBRP : Genome information of microbial organism related human and environment.</title>
        <authorList>
            <person name="Hattori M."/>
            <person name="Oshima K."/>
            <person name="Inaba H."/>
            <person name="Suda W."/>
            <person name="Sakamoto M."/>
            <person name="Iino T."/>
            <person name="Kitahara M."/>
            <person name="Oshida Y."/>
            <person name="Iida T."/>
            <person name="Kudo T."/>
            <person name="Itoh T."/>
            <person name="Ohkuma M."/>
        </authorList>
    </citation>
    <scope>NUCLEOTIDE SEQUENCE [LARGE SCALE GENOMIC DNA]</scope>
    <source>
        <strain evidence="6 7">Q-1</strain>
    </source>
</reference>
<accession>A0A5A7N7U0</accession>
<dbReference type="EMBL" id="BKCN01000004">
    <property type="protein sequence ID" value="GER03450.1"/>
    <property type="molecule type" value="Genomic_DNA"/>
</dbReference>
<organism evidence="6 7">
    <name type="scientific">Iodidimonas nitroreducens</name>
    <dbReference type="NCBI Taxonomy" id="1236968"/>
    <lineage>
        <taxon>Bacteria</taxon>
        <taxon>Pseudomonadati</taxon>
        <taxon>Pseudomonadota</taxon>
        <taxon>Alphaproteobacteria</taxon>
        <taxon>Iodidimonadales</taxon>
        <taxon>Iodidimonadaceae</taxon>
        <taxon>Iodidimonas</taxon>
    </lineage>
</organism>
<comment type="caution">
    <text evidence="6">The sequence shown here is derived from an EMBL/GenBank/DDBJ whole genome shotgun (WGS) entry which is preliminary data.</text>
</comment>